<name>A0A1X1XT73_9MYCO</name>
<sequence length="375" mass="39224">MTKSPLAAVTAVAAITAAVLGAKVVSPKLDDTKALCAEFTDGVGIYPGNKVQLLGIEVGSVTAVANKPDHVQVDFTVPEDLDLPADVGAVTYSQSIVSDRHVELTKPYAGGAKFTGDRCITLERTKTPLGVSETFAAVDKLANAVLGSGPGQDPSDAPGARAINDSLRAASRALEGTGPELNQALRELAAVIGDPQQADAEYRRLIENAQILTSTLLQSRDTVATIVQTLPESLRMIEGLADGFGSSLHRLAHALPILVEALNRFAPRVYHNVTDKLIPWVRDVLNAYTPNIVGAINALPPVTNWLASVYEPAWGTHNVTYLPPQVAISPSQAEAICGVLRQRGTPGSQAACASTTAPDPVTLGLTDLILGAALP</sequence>
<proteinExistence type="predicted"/>
<reference evidence="1 2" key="1">
    <citation type="journal article" date="2019" name="Emerg. Microbes Infect.">
        <title>Comprehensive subspecies identification of 175 nontuberculous mycobacteria species based on 7547 genomic profiles.</title>
        <authorList>
            <person name="Matsumoto Y."/>
            <person name="Kinjo T."/>
            <person name="Motooka D."/>
            <person name="Nabeya D."/>
            <person name="Jung N."/>
            <person name="Uechi K."/>
            <person name="Horii T."/>
            <person name="Iida T."/>
            <person name="Fujita J."/>
            <person name="Nakamura S."/>
        </authorList>
    </citation>
    <scope>NUCLEOTIDE SEQUENCE [LARGE SCALE GENOMIC DNA]</scope>
    <source>
        <strain evidence="1 2">JCM 15657</strain>
    </source>
</reference>
<dbReference type="InterPro" id="IPR003399">
    <property type="entry name" value="Mce/MlaD"/>
</dbReference>
<dbReference type="AlphaFoldDB" id="A0A1X1XT73"/>
<dbReference type="PANTHER" id="PTHR33371:SF4">
    <property type="entry name" value="INTERMEMBRANE PHOSPHOLIPID TRANSPORT SYSTEM BINDING PROTEIN MLAD"/>
    <property type="match status" value="1"/>
</dbReference>
<protein>
    <submittedName>
        <fullName evidence="1">Putative Mce family protein</fullName>
    </submittedName>
</protein>
<dbReference type="OrthoDB" id="4608030at2"/>
<accession>A0A1X1XT73</accession>
<dbReference type="InterPro" id="IPR052336">
    <property type="entry name" value="MlaD_Phospholipid_Transporter"/>
</dbReference>
<dbReference type="Pfam" id="PF02470">
    <property type="entry name" value="MlaD"/>
    <property type="match status" value="1"/>
</dbReference>
<dbReference type="InterPro" id="IPR005693">
    <property type="entry name" value="Mce"/>
</dbReference>
<dbReference type="GO" id="GO:0005576">
    <property type="term" value="C:extracellular region"/>
    <property type="evidence" value="ECO:0007669"/>
    <property type="project" value="TreeGrafter"/>
</dbReference>
<keyword evidence="2" id="KW-1185">Reference proteome</keyword>
<dbReference type="NCBIfam" id="TIGR00996">
    <property type="entry name" value="Mtu_fam_mce"/>
    <property type="match status" value="1"/>
</dbReference>
<dbReference type="STRING" id="169765.AWC15_07035"/>
<gene>
    <name evidence="1" type="ORF">MLAC_47340</name>
</gene>
<organism evidence="1 2">
    <name type="scientific">Mycobacterium lacus</name>
    <dbReference type="NCBI Taxonomy" id="169765"/>
    <lineage>
        <taxon>Bacteria</taxon>
        <taxon>Bacillati</taxon>
        <taxon>Actinomycetota</taxon>
        <taxon>Actinomycetes</taxon>
        <taxon>Mycobacteriales</taxon>
        <taxon>Mycobacteriaceae</taxon>
        <taxon>Mycobacterium</taxon>
    </lineage>
</organism>
<evidence type="ECO:0000313" key="2">
    <source>
        <dbReference type="Proteomes" id="UP000466396"/>
    </source>
</evidence>
<evidence type="ECO:0000313" key="1">
    <source>
        <dbReference type="EMBL" id="BBX99440.1"/>
    </source>
</evidence>
<dbReference type="KEGG" id="mlj:MLAC_47340"/>
<dbReference type="RefSeq" id="WP_085162367.1">
    <property type="nucleotide sequence ID" value="NZ_AP022581.1"/>
</dbReference>
<dbReference type="PANTHER" id="PTHR33371">
    <property type="entry name" value="INTERMEMBRANE PHOSPHOLIPID TRANSPORT SYSTEM BINDING PROTEIN MLAD-RELATED"/>
    <property type="match status" value="1"/>
</dbReference>
<dbReference type="Proteomes" id="UP000466396">
    <property type="component" value="Chromosome"/>
</dbReference>
<dbReference type="EMBL" id="AP022581">
    <property type="protein sequence ID" value="BBX99440.1"/>
    <property type="molecule type" value="Genomic_DNA"/>
</dbReference>